<feature type="compositionally biased region" description="Basic and acidic residues" evidence="2">
    <location>
        <begin position="29"/>
        <end position="39"/>
    </location>
</feature>
<feature type="region of interest" description="Disordered" evidence="2">
    <location>
        <begin position="162"/>
        <end position="188"/>
    </location>
</feature>
<protein>
    <recommendedName>
        <fullName evidence="3">HSF-type DNA-binding domain-containing protein</fullName>
    </recommendedName>
</protein>
<feature type="compositionally biased region" description="Low complexity" evidence="2">
    <location>
        <begin position="40"/>
        <end position="55"/>
    </location>
</feature>
<keyword evidence="1" id="KW-0238">DNA-binding</keyword>
<feature type="compositionally biased region" description="Basic and acidic residues" evidence="2">
    <location>
        <begin position="1"/>
        <end position="11"/>
    </location>
</feature>
<keyword evidence="5" id="KW-1185">Reference proteome</keyword>
<dbReference type="Pfam" id="PF00447">
    <property type="entry name" value="HSF_DNA-bind"/>
    <property type="match status" value="1"/>
</dbReference>
<dbReference type="GO" id="GO:0043565">
    <property type="term" value="F:sequence-specific DNA binding"/>
    <property type="evidence" value="ECO:0007669"/>
    <property type="project" value="InterPro"/>
</dbReference>
<dbReference type="InterPro" id="IPR000232">
    <property type="entry name" value="HSF_DNA-bd"/>
</dbReference>
<proteinExistence type="predicted"/>
<evidence type="ECO:0000256" key="1">
    <source>
        <dbReference type="ARBA" id="ARBA00023125"/>
    </source>
</evidence>
<accession>A0A9W8HHV5</accession>
<evidence type="ECO:0000259" key="3">
    <source>
        <dbReference type="Pfam" id="PF00447"/>
    </source>
</evidence>
<dbReference type="Gene3D" id="1.10.10.10">
    <property type="entry name" value="Winged helix-like DNA-binding domain superfamily/Winged helix DNA-binding domain"/>
    <property type="match status" value="1"/>
</dbReference>
<name>A0A9W8HHV5_9FUNG</name>
<dbReference type="GO" id="GO:0003700">
    <property type="term" value="F:DNA-binding transcription factor activity"/>
    <property type="evidence" value="ECO:0007669"/>
    <property type="project" value="InterPro"/>
</dbReference>
<organism evidence="4 5">
    <name type="scientific">Coemansia javaensis</name>
    <dbReference type="NCBI Taxonomy" id="2761396"/>
    <lineage>
        <taxon>Eukaryota</taxon>
        <taxon>Fungi</taxon>
        <taxon>Fungi incertae sedis</taxon>
        <taxon>Zoopagomycota</taxon>
        <taxon>Kickxellomycotina</taxon>
        <taxon>Kickxellomycetes</taxon>
        <taxon>Kickxellales</taxon>
        <taxon>Kickxellaceae</taxon>
        <taxon>Coemansia</taxon>
    </lineage>
</organism>
<feature type="region of interest" description="Disordered" evidence="2">
    <location>
        <begin position="1"/>
        <end position="81"/>
    </location>
</feature>
<dbReference type="AlphaFoldDB" id="A0A9W8HHV5"/>
<comment type="caution">
    <text evidence="4">The sequence shown here is derived from an EMBL/GenBank/DDBJ whole genome shotgun (WGS) entry which is preliminary data.</text>
</comment>
<feature type="domain" description="HSF-type DNA-binding" evidence="3">
    <location>
        <begin position="110"/>
        <end position="165"/>
    </location>
</feature>
<evidence type="ECO:0000313" key="5">
    <source>
        <dbReference type="Proteomes" id="UP001140217"/>
    </source>
</evidence>
<dbReference type="Proteomes" id="UP001140217">
    <property type="component" value="Unassembled WGS sequence"/>
</dbReference>
<sequence length="188" mass="20968">MCIKRKSEAAQRWDQLPPNLRHITNSEDAGARKACDGSDHAQAQAQAHDASSCASTGGSNDDRDSAVGDSGRAQNPSPELIGDAIVPSFQCALYSWELLIRALNERGLRGKKRQSVVKNLRDYGFVALRDARKHIVGPDGKGWLEFRHEHFQRGSYARLEMMQRKRARTSQQHQHQHQQGGSPDSQSK</sequence>
<gene>
    <name evidence="4" type="ORF">H4R18_002040</name>
</gene>
<dbReference type="InterPro" id="IPR036388">
    <property type="entry name" value="WH-like_DNA-bd_sf"/>
</dbReference>
<dbReference type="OrthoDB" id="60033at2759"/>
<reference evidence="4" key="1">
    <citation type="submission" date="2022-07" db="EMBL/GenBank/DDBJ databases">
        <title>Phylogenomic reconstructions and comparative analyses of Kickxellomycotina fungi.</title>
        <authorList>
            <person name="Reynolds N.K."/>
            <person name="Stajich J.E."/>
            <person name="Barry K."/>
            <person name="Grigoriev I.V."/>
            <person name="Crous P."/>
            <person name="Smith M.E."/>
        </authorList>
    </citation>
    <scope>NUCLEOTIDE SEQUENCE</scope>
    <source>
        <strain evidence="4">NBRC 105414</strain>
    </source>
</reference>
<evidence type="ECO:0000313" key="4">
    <source>
        <dbReference type="EMBL" id="KAJ2782829.1"/>
    </source>
</evidence>
<evidence type="ECO:0000256" key="2">
    <source>
        <dbReference type="SAM" id="MobiDB-lite"/>
    </source>
</evidence>
<dbReference type="EMBL" id="JANBUL010000061">
    <property type="protein sequence ID" value="KAJ2782829.1"/>
    <property type="molecule type" value="Genomic_DNA"/>
</dbReference>